<keyword evidence="6 14" id="KW-0812">Transmembrane</keyword>
<keyword evidence="17" id="KW-1185">Reference proteome</keyword>
<evidence type="ECO:0000256" key="8">
    <source>
        <dbReference type="ARBA" id="ARBA00022837"/>
    </source>
</evidence>
<dbReference type="PANTHER" id="PTHR13462:SF16">
    <property type="entry name" value="CALCIUM UNIPORTER PROTEIN, MITOCHONDRIAL"/>
    <property type="match status" value="1"/>
</dbReference>
<keyword evidence="10" id="KW-0406">Ion transport</keyword>
<gene>
    <name evidence="16" type="ORF">QTP70_017458</name>
</gene>
<dbReference type="InterPro" id="IPR042235">
    <property type="entry name" value="ZP-C_dom"/>
</dbReference>
<dbReference type="InterPro" id="IPR001507">
    <property type="entry name" value="ZP_dom"/>
</dbReference>
<accession>A0AAE0VBD1</accession>
<feature type="transmembrane region" description="Helical" evidence="14">
    <location>
        <begin position="335"/>
        <end position="355"/>
    </location>
</feature>
<proteinExistence type="inferred from homology"/>
<dbReference type="InterPro" id="IPR001881">
    <property type="entry name" value="EGF-like_Ca-bd_dom"/>
</dbReference>
<evidence type="ECO:0000256" key="13">
    <source>
        <dbReference type="ARBA" id="ARBA00023180"/>
    </source>
</evidence>
<dbReference type="InterPro" id="IPR039055">
    <property type="entry name" value="MCU_fam"/>
</dbReference>
<dbReference type="AlphaFoldDB" id="A0AAE0VBD1"/>
<keyword evidence="11 14" id="KW-0472">Membrane</keyword>
<dbReference type="GO" id="GO:0005509">
    <property type="term" value="F:calcium ion binding"/>
    <property type="evidence" value="ECO:0007669"/>
    <property type="project" value="InterPro"/>
</dbReference>
<dbReference type="InterPro" id="IPR000742">
    <property type="entry name" value="EGF"/>
</dbReference>
<evidence type="ECO:0000256" key="5">
    <source>
        <dbReference type="ARBA" id="ARBA00022568"/>
    </source>
</evidence>
<keyword evidence="5" id="KW-0109">Calcium transport</keyword>
<dbReference type="PRINTS" id="PR00023">
    <property type="entry name" value="ZPELLUCIDA"/>
</dbReference>
<dbReference type="Proteomes" id="UP001274896">
    <property type="component" value="Unassembled WGS sequence"/>
</dbReference>
<dbReference type="Gene3D" id="2.10.25.10">
    <property type="entry name" value="Laminin"/>
    <property type="match status" value="2"/>
</dbReference>
<dbReference type="GO" id="GO:0005262">
    <property type="term" value="F:calcium channel activity"/>
    <property type="evidence" value="ECO:0007669"/>
    <property type="project" value="TreeGrafter"/>
</dbReference>
<dbReference type="Pfam" id="PF04678">
    <property type="entry name" value="MCU"/>
    <property type="match status" value="1"/>
</dbReference>
<keyword evidence="13" id="KW-0325">Glycoprotein</keyword>
<dbReference type="GO" id="GO:0051560">
    <property type="term" value="P:mitochondrial calcium ion homeostasis"/>
    <property type="evidence" value="ECO:0007669"/>
    <property type="project" value="InterPro"/>
</dbReference>
<evidence type="ECO:0000256" key="11">
    <source>
        <dbReference type="ARBA" id="ARBA00023136"/>
    </source>
</evidence>
<dbReference type="InterPro" id="IPR009030">
    <property type="entry name" value="Growth_fac_rcpt_cys_sf"/>
</dbReference>
<feature type="domain" description="ZP" evidence="15">
    <location>
        <begin position="705"/>
        <end position="955"/>
    </location>
</feature>
<evidence type="ECO:0000256" key="4">
    <source>
        <dbReference type="ARBA" id="ARBA00022536"/>
    </source>
</evidence>
<feature type="transmembrane region" description="Helical" evidence="14">
    <location>
        <begin position="430"/>
        <end position="451"/>
    </location>
</feature>
<keyword evidence="9 14" id="KW-1133">Transmembrane helix</keyword>
<dbReference type="PANTHER" id="PTHR13462">
    <property type="entry name" value="CALCIUM UNIPORTER PROTEIN, MITOCHONDRIAL"/>
    <property type="match status" value="1"/>
</dbReference>
<dbReference type="InterPro" id="IPR055355">
    <property type="entry name" value="ZP-C"/>
</dbReference>
<dbReference type="PROSITE" id="PS51034">
    <property type="entry name" value="ZP_2"/>
    <property type="match status" value="1"/>
</dbReference>
<dbReference type="GO" id="GO:0036444">
    <property type="term" value="P:calcium import into the mitochondrion"/>
    <property type="evidence" value="ECO:0007669"/>
    <property type="project" value="TreeGrafter"/>
</dbReference>
<evidence type="ECO:0000256" key="6">
    <source>
        <dbReference type="ARBA" id="ARBA00022692"/>
    </source>
</evidence>
<organism evidence="16 17">
    <name type="scientific">Hemibagrus guttatus</name>
    <dbReference type="NCBI Taxonomy" id="175788"/>
    <lineage>
        <taxon>Eukaryota</taxon>
        <taxon>Metazoa</taxon>
        <taxon>Chordata</taxon>
        <taxon>Craniata</taxon>
        <taxon>Vertebrata</taxon>
        <taxon>Euteleostomi</taxon>
        <taxon>Actinopterygii</taxon>
        <taxon>Neopterygii</taxon>
        <taxon>Teleostei</taxon>
        <taxon>Ostariophysi</taxon>
        <taxon>Siluriformes</taxon>
        <taxon>Bagridae</taxon>
        <taxon>Hemibagrus</taxon>
    </lineage>
</organism>
<comment type="subcellular location">
    <subcellularLocation>
        <location evidence="1">Membrane</location>
        <topology evidence="1">Multi-pass membrane protein</topology>
    </subcellularLocation>
</comment>
<reference evidence="16" key="1">
    <citation type="submission" date="2023-06" db="EMBL/GenBank/DDBJ databases">
        <title>Male Hemibagrus guttatus genome.</title>
        <authorList>
            <person name="Bian C."/>
        </authorList>
    </citation>
    <scope>NUCLEOTIDE SEQUENCE</scope>
    <source>
        <strain evidence="16">Male_cb2023</strain>
        <tissue evidence="16">Muscle</tissue>
    </source>
</reference>
<dbReference type="Gene3D" id="2.60.40.4100">
    <property type="entry name" value="Zona pellucida, ZP-C domain"/>
    <property type="match status" value="1"/>
</dbReference>
<dbReference type="InterPro" id="IPR048290">
    <property type="entry name" value="ZP_chr"/>
</dbReference>
<evidence type="ECO:0000256" key="14">
    <source>
        <dbReference type="SAM" id="Phobius"/>
    </source>
</evidence>
<keyword evidence="7" id="KW-0732">Signal</keyword>
<dbReference type="SMART" id="SM00179">
    <property type="entry name" value="EGF_CA"/>
    <property type="match status" value="2"/>
</dbReference>
<feature type="transmembrane region" description="Helical" evidence="14">
    <location>
        <begin position="367"/>
        <end position="385"/>
    </location>
</feature>
<name>A0AAE0VBD1_9TELE</name>
<keyword evidence="12" id="KW-1015">Disulfide bond</keyword>
<evidence type="ECO:0000256" key="1">
    <source>
        <dbReference type="ARBA" id="ARBA00004141"/>
    </source>
</evidence>
<comment type="similarity">
    <text evidence="2">Belongs to the MCU (TC 1.A.77) family.</text>
</comment>
<dbReference type="Pfam" id="PF14670">
    <property type="entry name" value="FXa_inhibition"/>
    <property type="match status" value="1"/>
</dbReference>
<evidence type="ECO:0000256" key="7">
    <source>
        <dbReference type="ARBA" id="ARBA00022729"/>
    </source>
</evidence>
<dbReference type="GO" id="GO:1990246">
    <property type="term" value="C:uniplex complex"/>
    <property type="evidence" value="ECO:0007669"/>
    <property type="project" value="TreeGrafter"/>
</dbReference>
<dbReference type="Pfam" id="PF23344">
    <property type="entry name" value="ZP-N"/>
    <property type="match status" value="1"/>
</dbReference>
<protein>
    <recommendedName>
        <fullName evidence="15">ZP domain-containing protein</fullName>
    </recommendedName>
</protein>
<evidence type="ECO:0000256" key="2">
    <source>
        <dbReference type="ARBA" id="ARBA00005653"/>
    </source>
</evidence>
<feature type="non-terminal residue" evidence="16">
    <location>
        <position position="1"/>
    </location>
</feature>
<evidence type="ECO:0000256" key="10">
    <source>
        <dbReference type="ARBA" id="ARBA00023065"/>
    </source>
</evidence>
<dbReference type="CDD" id="cd00054">
    <property type="entry name" value="EGF_CA"/>
    <property type="match status" value="1"/>
</dbReference>
<comment type="caution">
    <text evidence="16">The sequence shown here is derived from an EMBL/GenBank/DDBJ whole genome shotgun (WGS) entry which is preliminary data.</text>
</comment>
<evidence type="ECO:0000256" key="9">
    <source>
        <dbReference type="ARBA" id="ARBA00022989"/>
    </source>
</evidence>
<dbReference type="SMART" id="SM00241">
    <property type="entry name" value="ZP"/>
    <property type="match status" value="1"/>
</dbReference>
<dbReference type="Gene3D" id="2.60.40.3210">
    <property type="entry name" value="Zona pellucida, ZP-N domain"/>
    <property type="match status" value="1"/>
</dbReference>
<dbReference type="SMART" id="SM00181">
    <property type="entry name" value="EGF"/>
    <property type="match status" value="2"/>
</dbReference>
<dbReference type="SUPFAM" id="SSF57196">
    <property type="entry name" value="EGF/Laminin"/>
    <property type="match status" value="1"/>
</dbReference>
<dbReference type="InterPro" id="IPR057774">
    <property type="entry name" value="D8C_UMOD/GP2/OIT3-like"/>
</dbReference>
<evidence type="ECO:0000256" key="3">
    <source>
        <dbReference type="ARBA" id="ARBA00022448"/>
    </source>
</evidence>
<evidence type="ECO:0000313" key="17">
    <source>
        <dbReference type="Proteomes" id="UP001274896"/>
    </source>
</evidence>
<evidence type="ECO:0000259" key="15">
    <source>
        <dbReference type="PROSITE" id="PS51034"/>
    </source>
</evidence>
<evidence type="ECO:0000313" key="16">
    <source>
        <dbReference type="EMBL" id="KAK3553967.1"/>
    </source>
</evidence>
<dbReference type="InterPro" id="IPR055356">
    <property type="entry name" value="ZP-N"/>
</dbReference>
<keyword evidence="4" id="KW-0245">EGF-like domain</keyword>
<dbReference type="InterPro" id="IPR006769">
    <property type="entry name" value="MCU_C"/>
</dbReference>
<dbReference type="Pfam" id="PF23283">
    <property type="entry name" value="D8C_UMOD"/>
    <property type="match status" value="1"/>
</dbReference>
<dbReference type="SUPFAM" id="SSF57184">
    <property type="entry name" value="Growth factor receptor domain"/>
    <property type="match status" value="1"/>
</dbReference>
<evidence type="ECO:0000256" key="12">
    <source>
        <dbReference type="ARBA" id="ARBA00023157"/>
    </source>
</evidence>
<dbReference type="EMBL" id="JAUCMX010000002">
    <property type="protein sequence ID" value="KAK3553967.1"/>
    <property type="molecule type" value="Genomic_DNA"/>
</dbReference>
<sequence length="978" mass="108514">PQTSQDAHADPCAPPKAPTMGICPSFGLARSLHFNSSQSPAQAARLIPPPSLPLFPSLSGLPQFTPQQLPSGSKVSLSDMAAKVCRLLLSRSSVAVASPFPVLGVSSHRQHQHTGTDTLSGPFVHQSVRRGHSLRSSGRATLFSQPRASLPPQGWKGTPTWPTQRLLCSPAASEEVAVVYQNSLPVISVRLPSRRERCQFTLKPLSDSVGVFLQQLQAEDRGIDRVAIYSTDGARIASSTGVDILLLDDFKLVINDTTHLVRPPRRELLAHEEAERLNDVKLLVQQLYTTLRIDEHQLNKERELIGRLEDLNSQIRPLEKVKEELSRKAERRTTWVLWGGMAYMATQFGVLARLTWWEYSWDIMEPVTYFITYGTAMAMYAYFVLTRQEYIYPDARDRQYLLFFHKGVKRTRFDVEKYNKLKDAIAETELTMLLIWLMDVLLALSALQIVGTDKIAAPDPCSAYISLNEPWRNTEYHVNNSAGVPLCDRHVDGEWYRFTGMAGDAMPTFCIEENHCGTHAPIWLNGTHPQPSDGIITLPTCASFNDDCCHWRGMVDVKACPRGYYVYRLPRPSVCFHVYCGHFYDICDEVECTGPDCPLQLECRCPAGTVLGPDSQTCLDINECESSNGGCAEMCVNTKGSRRCVCGPGRVLDDNGRTCNEIAGCHNVNGGCSHGCSSEDDSYYCHCPRGLTLGEDKRSCDVPVQCDPSSIDVSVPKDLVGGLELFLSNSSCHGVSNGTHINLHFSLKTCGTVVKVIDDKIIATNLVTGLPKSSPTSSGDLIVRTSKLLLPITCEFPGQYDVSDGYLPSVRSSALELSGHSEGVFPFTLELFKSAEFSEPYNSPPQLRLRDALYFGIEPRERVEGLAALVETCFATPGPKSDQVLKYYLIKDGCISDETVRQLSAKDQLSKHYQVPVFKFIGSDNREVYLHCRVLVCGEGESRCTQGCHGRLRRDLRTDQHREKRTLTGGPIHILPDL</sequence>
<dbReference type="Pfam" id="PF00100">
    <property type="entry name" value="Zona_pellucida"/>
    <property type="match status" value="1"/>
</dbReference>
<dbReference type="GO" id="GO:0015292">
    <property type="term" value="F:uniporter activity"/>
    <property type="evidence" value="ECO:0007669"/>
    <property type="project" value="TreeGrafter"/>
</dbReference>
<keyword evidence="3" id="KW-0813">Transport</keyword>
<keyword evidence="8" id="KW-0106">Calcium</keyword>